<accession>A0A815SFR1</accession>
<dbReference type="Proteomes" id="UP000663823">
    <property type="component" value="Unassembled WGS sequence"/>
</dbReference>
<feature type="transmembrane region" description="Helical" evidence="1">
    <location>
        <begin position="124"/>
        <end position="146"/>
    </location>
</feature>
<dbReference type="Proteomes" id="UP000663874">
    <property type="component" value="Unassembled WGS sequence"/>
</dbReference>
<gene>
    <name evidence="5" type="ORF">FNK824_LOCUS29316</name>
    <name evidence="4" type="ORF">OTI717_LOCUS19570</name>
    <name evidence="2" type="ORF">RFH988_LOCUS29266</name>
    <name evidence="3" type="ORF">SEV965_LOCUS35559</name>
</gene>
<keyword evidence="1" id="KW-0812">Transmembrane</keyword>
<dbReference type="EMBL" id="CAJNOU010005866">
    <property type="protein sequence ID" value="CAF1490662.1"/>
    <property type="molecule type" value="Genomic_DNA"/>
</dbReference>
<feature type="transmembrane region" description="Helical" evidence="1">
    <location>
        <begin position="66"/>
        <end position="88"/>
    </location>
</feature>
<protein>
    <submittedName>
        <fullName evidence="3">Uncharacterized protein</fullName>
    </submittedName>
</protein>
<evidence type="ECO:0000313" key="2">
    <source>
        <dbReference type="EMBL" id="CAF1291990.1"/>
    </source>
</evidence>
<keyword evidence="1" id="KW-1133">Transmembrane helix</keyword>
<proteinExistence type="predicted"/>
<dbReference type="EMBL" id="CAJNOO010002720">
    <property type="protein sequence ID" value="CAF1291990.1"/>
    <property type="molecule type" value="Genomic_DNA"/>
</dbReference>
<evidence type="ECO:0000313" key="3">
    <source>
        <dbReference type="EMBL" id="CAF1490662.1"/>
    </source>
</evidence>
<evidence type="ECO:0000256" key="1">
    <source>
        <dbReference type="SAM" id="Phobius"/>
    </source>
</evidence>
<keyword evidence="1" id="KW-0472">Membrane</keyword>
<dbReference type="Proteomes" id="UP000663889">
    <property type="component" value="Unassembled WGS sequence"/>
</dbReference>
<dbReference type="EMBL" id="CAJOBE010008469">
    <property type="protein sequence ID" value="CAF4062139.1"/>
    <property type="molecule type" value="Genomic_DNA"/>
</dbReference>
<feature type="transmembrane region" description="Helical" evidence="1">
    <location>
        <begin position="23"/>
        <end position="45"/>
    </location>
</feature>
<evidence type="ECO:0000313" key="5">
    <source>
        <dbReference type="EMBL" id="CAF4062139.1"/>
    </source>
</evidence>
<comment type="caution">
    <text evidence="3">The sequence shown here is derived from an EMBL/GenBank/DDBJ whole genome shotgun (WGS) entry which is preliminary data.</text>
</comment>
<dbReference type="AlphaFoldDB" id="A0A815SFR1"/>
<sequence length="150" mass="16584">MNTRIDFSMLFPAARNNYAGPNIAVWFLIFLNIIGTLRSLVHIFFRDSGAQSIATMNLNVSGSKNIVALLAQWGGGQLIVAFIIWIVLWRYREFVPLMIAEVAIEQFIRIAIGRMKPIITARTPPGGTGSMIVLPLATIMLIISLMHNGA</sequence>
<evidence type="ECO:0000313" key="6">
    <source>
        <dbReference type="Proteomes" id="UP000663889"/>
    </source>
</evidence>
<dbReference type="OrthoDB" id="10008075at2759"/>
<organism evidence="3 6">
    <name type="scientific">Rotaria sordida</name>
    <dbReference type="NCBI Taxonomy" id="392033"/>
    <lineage>
        <taxon>Eukaryota</taxon>
        <taxon>Metazoa</taxon>
        <taxon>Spiralia</taxon>
        <taxon>Gnathifera</taxon>
        <taxon>Rotifera</taxon>
        <taxon>Eurotatoria</taxon>
        <taxon>Bdelloidea</taxon>
        <taxon>Philodinida</taxon>
        <taxon>Philodinidae</taxon>
        <taxon>Rotaria</taxon>
    </lineage>
</organism>
<dbReference type="EMBL" id="CAJOAX010002871">
    <property type="protein sequence ID" value="CAF3823744.1"/>
    <property type="molecule type" value="Genomic_DNA"/>
</dbReference>
<reference evidence="3" key="1">
    <citation type="submission" date="2021-02" db="EMBL/GenBank/DDBJ databases">
        <authorList>
            <person name="Nowell W R."/>
        </authorList>
    </citation>
    <scope>NUCLEOTIDE SEQUENCE</scope>
</reference>
<evidence type="ECO:0000313" key="4">
    <source>
        <dbReference type="EMBL" id="CAF3823744.1"/>
    </source>
</evidence>
<name>A0A815SFR1_9BILA</name>
<dbReference type="Proteomes" id="UP000663882">
    <property type="component" value="Unassembled WGS sequence"/>
</dbReference>